<sequence length="279" mass="31357">MLFLIHLPNPRLAQAYIDYMATRGVRIELRPELEGYALYVLDPAQESLAQQELAAFLHNPDAPQYQDASWQRADTATASRFHYPAFSYLQALKVGAGPFTLAIMLVCVLVYVAGWLVGEPTVFSWLGFARTPEQYWQLWRLFTHAFLHFSLLHISFNLLWWWDLGGPLEKKLGSGKLVQLFMFSALLSGVGQAWVSGVYFGGLSGVVYALVGYLWVSGERAPERGVSIPRPLVAFMLVWLVLGWFNLFGLSVANTAHIIGLLSGCALAFWDCHAYRRAH</sequence>
<dbReference type="EC" id="3.4.21.105" evidence="10"/>
<feature type="transmembrane region" description="Helical" evidence="7">
    <location>
        <begin position="138"/>
        <end position="162"/>
    </location>
</feature>
<feature type="transmembrane region" description="Helical" evidence="7">
    <location>
        <begin position="251"/>
        <end position="270"/>
    </location>
</feature>
<proteinExistence type="predicted"/>
<dbReference type="NCBIfam" id="NF008155">
    <property type="entry name" value="PRK10907.1"/>
    <property type="match status" value="1"/>
</dbReference>
<comment type="subcellular location">
    <subcellularLocation>
        <location evidence="1">Membrane</location>
        <topology evidence="1">Multi-pass membrane protein</topology>
    </subcellularLocation>
</comment>
<dbReference type="InterPro" id="IPR038236">
    <property type="entry name" value="GlpG_N_sf"/>
</dbReference>
<keyword evidence="3" id="KW-0997">Cell inner membrane</keyword>
<dbReference type="InterPro" id="IPR022732">
    <property type="entry name" value="Peptidase_S54_GlpG_N"/>
</dbReference>
<name>A0A8I1W6H0_PLESH</name>
<dbReference type="AlphaFoldDB" id="A0A8I1W6H0"/>
<comment type="caution">
    <text evidence="10">The sequence shown here is derived from an EMBL/GenBank/DDBJ whole genome shotgun (WGS) entry which is preliminary data.</text>
</comment>
<dbReference type="InterPro" id="IPR022764">
    <property type="entry name" value="Peptidase_S54_rhomboid_dom"/>
</dbReference>
<evidence type="ECO:0000259" key="9">
    <source>
        <dbReference type="Pfam" id="PF12122"/>
    </source>
</evidence>
<keyword evidence="4 7" id="KW-0812">Transmembrane</keyword>
<dbReference type="InterPro" id="IPR023662">
    <property type="entry name" value="Rhomboid_protease_GlpG"/>
</dbReference>
<evidence type="ECO:0000256" key="4">
    <source>
        <dbReference type="ARBA" id="ARBA00022692"/>
    </source>
</evidence>
<keyword evidence="10" id="KW-0645">Protease</keyword>
<dbReference type="GO" id="GO:0006508">
    <property type="term" value="P:proteolysis"/>
    <property type="evidence" value="ECO:0007669"/>
    <property type="project" value="UniProtKB-KW"/>
</dbReference>
<dbReference type="Proteomes" id="UP000664658">
    <property type="component" value="Unassembled WGS sequence"/>
</dbReference>
<feature type="transmembrane region" description="Helical" evidence="7">
    <location>
        <begin position="99"/>
        <end position="118"/>
    </location>
</feature>
<evidence type="ECO:0000256" key="2">
    <source>
        <dbReference type="ARBA" id="ARBA00022475"/>
    </source>
</evidence>
<dbReference type="SUPFAM" id="SSF144091">
    <property type="entry name" value="Rhomboid-like"/>
    <property type="match status" value="1"/>
</dbReference>
<evidence type="ECO:0000256" key="6">
    <source>
        <dbReference type="ARBA" id="ARBA00023136"/>
    </source>
</evidence>
<dbReference type="NCBIfam" id="TIGR04239">
    <property type="entry name" value="rhombo_GlpG"/>
    <property type="match status" value="1"/>
</dbReference>
<dbReference type="Pfam" id="PF12122">
    <property type="entry name" value="Rhomboid_N"/>
    <property type="match status" value="1"/>
</dbReference>
<dbReference type="Pfam" id="PF01694">
    <property type="entry name" value="Rhomboid"/>
    <property type="match status" value="1"/>
</dbReference>
<dbReference type="Gene3D" id="1.20.1540.10">
    <property type="entry name" value="Rhomboid-like"/>
    <property type="match status" value="1"/>
</dbReference>
<dbReference type="RefSeq" id="WP_207541637.1">
    <property type="nucleotide sequence ID" value="NZ_JAFNAA010000003.1"/>
</dbReference>
<evidence type="ECO:0000313" key="11">
    <source>
        <dbReference type="Proteomes" id="UP000664658"/>
    </source>
</evidence>
<keyword evidence="10" id="KW-0378">Hydrolase</keyword>
<evidence type="ECO:0000256" key="1">
    <source>
        <dbReference type="ARBA" id="ARBA00004141"/>
    </source>
</evidence>
<evidence type="ECO:0000259" key="8">
    <source>
        <dbReference type="Pfam" id="PF01694"/>
    </source>
</evidence>
<evidence type="ECO:0000256" key="5">
    <source>
        <dbReference type="ARBA" id="ARBA00022989"/>
    </source>
</evidence>
<dbReference type="Gene3D" id="3.30.70.2350">
    <property type="match status" value="1"/>
</dbReference>
<evidence type="ECO:0000256" key="7">
    <source>
        <dbReference type="SAM" id="Phobius"/>
    </source>
</evidence>
<gene>
    <name evidence="10" type="primary">glpG</name>
    <name evidence="10" type="ORF">J2R62_03545</name>
</gene>
<feature type="domain" description="Peptidase S54 GlpG peptidase N-terminal" evidence="9">
    <location>
        <begin position="1"/>
        <end position="83"/>
    </location>
</feature>
<dbReference type="InterPro" id="IPR035952">
    <property type="entry name" value="Rhomboid-like_sf"/>
</dbReference>
<accession>A0A8I1W6H0</accession>
<evidence type="ECO:0000256" key="3">
    <source>
        <dbReference type="ARBA" id="ARBA00022519"/>
    </source>
</evidence>
<feature type="transmembrane region" description="Helical" evidence="7">
    <location>
        <begin position="197"/>
        <end position="216"/>
    </location>
</feature>
<dbReference type="GO" id="GO:0004252">
    <property type="term" value="F:serine-type endopeptidase activity"/>
    <property type="evidence" value="ECO:0007669"/>
    <property type="project" value="InterPro"/>
</dbReference>
<keyword evidence="2" id="KW-1003">Cell membrane</keyword>
<dbReference type="EMBL" id="JAFNAA010000003">
    <property type="protein sequence ID" value="MBO1107302.1"/>
    <property type="molecule type" value="Genomic_DNA"/>
</dbReference>
<keyword evidence="6 7" id="KW-0472">Membrane</keyword>
<reference evidence="10" key="1">
    <citation type="submission" date="2021-03" db="EMBL/GenBank/DDBJ databases">
        <title>Plesiomonas shigelloides zfcc0051, isolated from zebrafish feces.</title>
        <authorList>
            <person name="Vanderhoek Z."/>
            <person name="Gaulke C."/>
        </authorList>
    </citation>
    <scope>NUCLEOTIDE SEQUENCE</scope>
    <source>
        <strain evidence="10">Zfcc0051</strain>
    </source>
</reference>
<dbReference type="GO" id="GO:0016020">
    <property type="term" value="C:membrane"/>
    <property type="evidence" value="ECO:0007669"/>
    <property type="project" value="UniProtKB-SubCell"/>
</dbReference>
<keyword evidence="5 7" id="KW-1133">Transmembrane helix</keyword>
<protein>
    <submittedName>
        <fullName evidence="10">Rhomboid family intramembrane serine protease GlpG</fullName>
        <ecNumber evidence="10">3.4.21.105</ecNumber>
    </submittedName>
</protein>
<evidence type="ECO:0000313" key="10">
    <source>
        <dbReference type="EMBL" id="MBO1107302.1"/>
    </source>
</evidence>
<dbReference type="PANTHER" id="PTHR43066:SF26">
    <property type="entry name" value="RHOMBOID PROTEASE GLPG"/>
    <property type="match status" value="1"/>
</dbReference>
<organism evidence="10 11">
    <name type="scientific">Plesiomonas shigelloides</name>
    <name type="common">Aeromonas shigelloides</name>
    <dbReference type="NCBI Taxonomy" id="703"/>
    <lineage>
        <taxon>Bacteria</taxon>
        <taxon>Pseudomonadati</taxon>
        <taxon>Pseudomonadota</taxon>
        <taxon>Gammaproteobacteria</taxon>
        <taxon>Enterobacterales</taxon>
        <taxon>Enterobacteriaceae</taxon>
        <taxon>Plesiomonas</taxon>
    </lineage>
</organism>
<feature type="transmembrane region" description="Helical" evidence="7">
    <location>
        <begin position="228"/>
        <end position="245"/>
    </location>
</feature>
<dbReference type="PANTHER" id="PTHR43066">
    <property type="entry name" value="RHOMBOID-RELATED PROTEIN"/>
    <property type="match status" value="1"/>
</dbReference>
<feature type="domain" description="Peptidase S54 rhomboid" evidence="8">
    <location>
        <begin position="136"/>
        <end position="272"/>
    </location>
</feature>